<name>A0A1L3LIA3_9HYPH</name>
<reference evidence="1 2" key="1">
    <citation type="submission" date="2015-10" db="EMBL/GenBank/DDBJ databases">
        <title>Genomic differences between typical nodule nitrogen-fixing rhizobial strains and those coming from bean seeds.</title>
        <authorList>
            <person name="Peralta H."/>
            <person name="Aguilar-Vera A."/>
            <person name="Diaz R."/>
            <person name="Mora Y."/>
            <person name="Martinez-Batallar G."/>
            <person name="Salazar E."/>
            <person name="Vargas-Lagunas C."/>
            <person name="Encarnacion S."/>
            <person name="Girard L."/>
            <person name="Mora J."/>
        </authorList>
    </citation>
    <scope>NUCLEOTIDE SEQUENCE [LARGE SCALE GENOMIC DNA]</scope>
    <source>
        <strain evidence="1 2">CFNEI 73</strain>
    </source>
</reference>
<keyword evidence="2" id="KW-1185">Reference proteome</keyword>
<dbReference type="AlphaFoldDB" id="A0A1L3LIA3"/>
<proteinExistence type="predicted"/>
<gene>
    <name evidence="1" type="ORF">SAMCFNEI73_Ch0443</name>
</gene>
<protein>
    <submittedName>
        <fullName evidence="1">Uncharacterized protein</fullName>
    </submittedName>
</protein>
<dbReference type="EMBL" id="CP013107">
    <property type="protein sequence ID" value="APG89775.1"/>
    <property type="molecule type" value="Genomic_DNA"/>
</dbReference>
<organism evidence="1 2">
    <name type="scientific">Sinorhizobium americanum</name>
    <dbReference type="NCBI Taxonomy" id="194963"/>
    <lineage>
        <taxon>Bacteria</taxon>
        <taxon>Pseudomonadati</taxon>
        <taxon>Pseudomonadota</taxon>
        <taxon>Alphaproteobacteria</taxon>
        <taxon>Hyphomicrobiales</taxon>
        <taxon>Rhizobiaceae</taxon>
        <taxon>Sinorhizobium/Ensifer group</taxon>
        <taxon>Sinorhizobium</taxon>
    </lineage>
</organism>
<sequence>MLFSHKCVSLPETGGLAKSPVRRAGRKALQLFGSGRRKDVLSSASRVAASL</sequence>
<accession>A0A1L3LIA3</accession>
<evidence type="ECO:0000313" key="2">
    <source>
        <dbReference type="Proteomes" id="UP000182306"/>
    </source>
</evidence>
<evidence type="ECO:0000313" key="1">
    <source>
        <dbReference type="EMBL" id="APG89775.1"/>
    </source>
</evidence>
<dbReference type="KEGG" id="same:SAMCFNEI73_Ch0443"/>
<dbReference type="STRING" id="194963.SAMCFNEI73_Ch0443"/>
<dbReference type="Proteomes" id="UP000182306">
    <property type="component" value="Chromosome"/>
</dbReference>